<dbReference type="EMBL" id="JAFJYH010000120">
    <property type="protein sequence ID" value="KAG4418782.1"/>
    <property type="molecule type" value="Genomic_DNA"/>
</dbReference>
<sequence length="353" mass="39690">MVGGNLLPEVVYPNFPVFHRPSMIQRVMNGDYMTDPSFFACTMTLCALASARAADGALFPGRWNSQMLRMPPAKSVMARELCSLKGLNWLRTCGLIALYGVQINNVTIINGYLGMYYSLVSIDNLHHEENWPKDMRILDRELMRRLPPLSGECSVSFPREKDEDELSDTDAAPISSMQHHTNSAYWIHGWNVTTRLYIILEHAVGEYRRRASKYRPSSAPQSSNEDINRGVEAVKKLRKLYDELSPQFKAPQPVSPDVRGCQDYRMGLQAATIAVAMQLTLLIIFTCQGFLPVQTCSVADVLQEILNQIPPHFLHASSCPLIHQIAALGYFLALEVKSRPPDKPSYTQVCDVL</sequence>
<reference evidence="2" key="1">
    <citation type="submission" date="2021-02" db="EMBL/GenBank/DDBJ databases">
        <title>Genome sequence Cadophora malorum strain M34.</title>
        <authorList>
            <person name="Stefanovic E."/>
            <person name="Vu D."/>
            <person name="Scully C."/>
            <person name="Dijksterhuis J."/>
            <person name="Roader J."/>
            <person name="Houbraken J."/>
        </authorList>
    </citation>
    <scope>NUCLEOTIDE SEQUENCE</scope>
    <source>
        <strain evidence="2">M34</strain>
    </source>
</reference>
<evidence type="ECO:0008006" key="4">
    <source>
        <dbReference type="Google" id="ProtNLM"/>
    </source>
</evidence>
<keyword evidence="1" id="KW-0539">Nucleus</keyword>
<comment type="caution">
    <text evidence="2">The sequence shown here is derived from an EMBL/GenBank/DDBJ whole genome shotgun (WGS) entry which is preliminary data.</text>
</comment>
<dbReference type="AlphaFoldDB" id="A0A8H7W822"/>
<evidence type="ECO:0000256" key="1">
    <source>
        <dbReference type="ARBA" id="ARBA00023242"/>
    </source>
</evidence>
<accession>A0A8H7W822</accession>
<proteinExistence type="predicted"/>
<dbReference type="OrthoDB" id="2123952at2759"/>
<keyword evidence="3" id="KW-1185">Reference proteome</keyword>
<dbReference type="PANTHER" id="PTHR46910">
    <property type="entry name" value="TRANSCRIPTION FACTOR PDR1"/>
    <property type="match status" value="1"/>
</dbReference>
<dbReference type="Proteomes" id="UP000664132">
    <property type="component" value="Unassembled WGS sequence"/>
</dbReference>
<evidence type="ECO:0000313" key="3">
    <source>
        <dbReference type="Proteomes" id="UP000664132"/>
    </source>
</evidence>
<evidence type="ECO:0000313" key="2">
    <source>
        <dbReference type="EMBL" id="KAG4418782.1"/>
    </source>
</evidence>
<dbReference type="PANTHER" id="PTHR46910:SF18">
    <property type="entry name" value="ZN(II)2CYS6 TRANSCRIPTION FACTOR (EUROFUNG)"/>
    <property type="match status" value="1"/>
</dbReference>
<dbReference type="InterPro" id="IPR050987">
    <property type="entry name" value="AtrR-like"/>
</dbReference>
<dbReference type="CDD" id="cd12148">
    <property type="entry name" value="fungal_TF_MHR"/>
    <property type="match status" value="1"/>
</dbReference>
<dbReference type="GO" id="GO:0003700">
    <property type="term" value="F:DNA-binding transcription factor activity"/>
    <property type="evidence" value="ECO:0007669"/>
    <property type="project" value="InterPro"/>
</dbReference>
<organism evidence="2 3">
    <name type="scientific">Cadophora malorum</name>
    <dbReference type="NCBI Taxonomy" id="108018"/>
    <lineage>
        <taxon>Eukaryota</taxon>
        <taxon>Fungi</taxon>
        <taxon>Dikarya</taxon>
        <taxon>Ascomycota</taxon>
        <taxon>Pezizomycotina</taxon>
        <taxon>Leotiomycetes</taxon>
        <taxon>Helotiales</taxon>
        <taxon>Ploettnerulaceae</taxon>
        <taxon>Cadophora</taxon>
    </lineage>
</organism>
<gene>
    <name evidence="2" type="ORF">IFR04_008064</name>
</gene>
<name>A0A8H7W822_9HELO</name>
<protein>
    <recommendedName>
        <fullName evidence="4">Transcription factor domain-containing protein</fullName>
    </recommendedName>
</protein>